<dbReference type="GO" id="GO:0004817">
    <property type="term" value="F:cysteine-tRNA ligase activity"/>
    <property type="evidence" value="ECO:0007669"/>
    <property type="project" value="UniProtKB-UniRule"/>
</dbReference>
<evidence type="ECO:0000259" key="14">
    <source>
        <dbReference type="SMART" id="SM00840"/>
    </source>
</evidence>
<dbReference type="NCBIfam" id="TIGR00435">
    <property type="entry name" value="cysS"/>
    <property type="match status" value="1"/>
</dbReference>
<evidence type="ECO:0000256" key="7">
    <source>
        <dbReference type="ARBA" id="ARBA00022723"/>
    </source>
</evidence>
<comment type="subunit">
    <text evidence="4 13">Monomer.</text>
</comment>
<evidence type="ECO:0000256" key="4">
    <source>
        <dbReference type="ARBA" id="ARBA00011245"/>
    </source>
</evidence>
<sequence length="493" mass="55434">MLHLYNTLTRKKEAFHPREGKQVKLFVCGPTVYDYSHIGHARTYVAFDVIARYLRQQGYAVTYLQNITDIDDRIIERAQQNKKDWQEISTEFTNAYHTDMKALGIDGKIEFAVTTDFIPQVVSQVKRLLEKGVAYKIEDDGYYFDLSKFSDYGKLSGRKALAADDAVSRIDESINKHNAGDFCLWKFSRPGAKIALLLRSAAKSSPEPAWDWETGRQKAIGSTPEQHRDGDGRPGWHIEDTAITEHFFGSQYDIHGGARDLIFPHHEAEIAQMESISGQVPLAKYWLHTGFLTLNGQKMSKSLGNFITIRDLLEKYDATAIRLLILSTHYRSPIDYTEDSIKAAAAGVQRISELISKLSALKANPASYDTIGKLLSTTKQEFATAMDDDFNTAQALAGIFKLIREVNTQLRDNRVSDAAAQEILALLGNFNQVLGIIPTNIETVPGEITQLIETRELLRRDKRYSEADDVRAQITAKGYRLDDTSNGPLISCK</sequence>
<dbReference type="Gene3D" id="1.20.120.1910">
    <property type="entry name" value="Cysteine-tRNA ligase, C-terminal anti-codon recognition domain"/>
    <property type="match status" value="1"/>
</dbReference>
<evidence type="ECO:0000256" key="13">
    <source>
        <dbReference type="HAMAP-Rule" id="MF_00041"/>
    </source>
</evidence>
<reference evidence="15 16" key="1">
    <citation type="journal article" date="2016" name="Nat. Commun.">
        <title>Thousands of microbial genomes shed light on interconnected biogeochemical processes in an aquifer system.</title>
        <authorList>
            <person name="Anantharaman K."/>
            <person name="Brown C.T."/>
            <person name="Hug L.A."/>
            <person name="Sharon I."/>
            <person name="Castelle C.J."/>
            <person name="Probst A.J."/>
            <person name="Thomas B.C."/>
            <person name="Singh A."/>
            <person name="Wilkins M.J."/>
            <person name="Karaoz U."/>
            <person name="Brodie E.L."/>
            <person name="Williams K.H."/>
            <person name="Hubbard S.S."/>
            <person name="Banfield J.F."/>
        </authorList>
    </citation>
    <scope>NUCLEOTIDE SEQUENCE [LARGE SCALE GENOMIC DNA]</scope>
</reference>
<evidence type="ECO:0000256" key="11">
    <source>
        <dbReference type="ARBA" id="ARBA00022917"/>
    </source>
</evidence>
<name>A0A1F8G619_9BACT</name>
<evidence type="ECO:0000256" key="5">
    <source>
        <dbReference type="ARBA" id="ARBA00022490"/>
    </source>
</evidence>
<evidence type="ECO:0000256" key="12">
    <source>
        <dbReference type="ARBA" id="ARBA00023146"/>
    </source>
</evidence>
<keyword evidence="11 13" id="KW-0648">Protein biosynthesis</keyword>
<keyword evidence="5 13" id="KW-0963">Cytoplasm</keyword>
<evidence type="ECO:0000256" key="6">
    <source>
        <dbReference type="ARBA" id="ARBA00022598"/>
    </source>
</evidence>
<keyword evidence="7" id="KW-0479">Metal-binding</keyword>
<feature type="short sequence motif" description="'HIGH' region" evidence="13">
    <location>
        <begin position="30"/>
        <end position="40"/>
    </location>
</feature>
<organism evidence="15 16">
    <name type="scientific">Candidatus Yanofskybacteria bacterium RIFCSPHIGHO2_12_FULL_45_19b</name>
    <dbReference type="NCBI Taxonomy" id="1802689"/>
    <lineage>
        <taxon>Bacteria</taxon>
        <taxon>Candidatus Yanofskyibacteriota</taxon>
    </lineage>
</organism>
<evidence type="ECO:0000313" key="16">
    <source>
        <dbReference type="Proteomes" id="UP000177478"/>
    </source>
</evidence>
<gene>
    <name evidence="13" type="primary">cysS</name>
    <name evidence="15" type="ORF">A3F25_00705</name>
</gene>
<dbReference type="InterPro" id="IPR009080">
    <property type="entry name" value="tRNAsynth_Ia_anticodon-bd"/>
</dbReference>
<dbReference type="CDD" id="cd00672">
    <property type="entry name" value="CysRS_core"/>
    <property type="match status" value="1"/>
</dbReference>
<dbReference type="SUPFAM" id="SSF52374">
    <property type="entry name" value="Nucleotidylyl transferase"/>
    <property type="match status" value="1"/>
</dbReference>
<keyword evidence="9" id="KW-0862">Zinc</keyword>
<feature type="domain" description="Cysteinyl-tRNA synthetase class Ia DALR" evidence="14">
    <location>
        <begin position="381"/>
        <end position="442"/>
    </location>
</feature>
<dbReference type="STRING" id="1802689.A3F25_00705"/>
<comment type="caution">
    <text evidence="15">The sequence shown here is derived from an EMBL/GenBank/DDBJ whole genome shotgun (WGS) entry which is preliminary data.</text>
</comment>
<dbReference type="PRINTS" id="PR00983">
    <property type="entry name" value="TRNASYNTHCYS"/>
</dbReference>
<dbReference type="GO" id="GO:0005737">
    <property type="term" value="C:cytoplasm"/>
    <property type="evidence" value="ECO:0007669"/>
    <property type="project" value="UniProtKB-SubCell"/>
</dbReference>
<proteinExistence type="inferred from homology"/>
<keyword evidence="12 13" id="KW-0030">Aminoacyl-tRNA synthetase</keyword>
<protein>
    <recommendedName>
        <fullName evidence="13">Cysteine--tRNA ligase</fullName>
        <ecNumber evidence="13">6.1.1.16</ecNumber>
    </recommendedName>
    <alternativeName>
        <fullName evidence="13">Cysteinyl-tRNA synthetase</fullName>
        <shortName evidence="13">CysRS</shortName>
    </alternativeName>
</protein>
<dbReference type="Proteomes" id="UP000177478">
    <property type="component" value="Unassembled WGS sequence"/>
</dbReference>
<dbReference type="EMBL" id="MGKD01000003">
    <property type="protein sequence ID" value="OGN20500.1"/>
    <property type="molecule type" value="Genomic_DNA"/>
</dbReference>
<feature type="binding site" evidence="13">
    <location>
        <position position="301"/>
    </location>
    <ligand>
        <name>ATP</name>
        <dbReference type="ChEBI" id="CHEBI:30616"/>
    </ligand>
</feature>
<dbReference type="GO" id="GO:0005524">
    <property type="term" value="F:ATP binding"/>
    <property type="evidence" value="ECO:0007669"/>
    <property type="project" value="UniProtKB-UniRule"/>
</dbReference>
<dbReference type="HAMAP" id="MF_00041">
    <property type="entry name" value="Cys_tRNA_synth"/>
    <property type="match status" value="1"/>
</dbReference>
<dbReference type="SMART" id="SM00840">
    <property type="entry name" value="DALR_2"/>
    <property type="match status" value="1"/>
</dbReference>
<dbReference type="InterPro" id="IPR015273">
    <property type="entry name" value="Cys-tRNA-synt_Ia_DALR"/>
</dbReference>
<keyword evidence="8 13" id="KW-0547">Nucleotide-binding</keyword>
<comment type="caution">
    <text evidence="13">Lacks conserved residue(s) required for the propagation of feature annotation.</text>
</comment>
<dbReference type="InterPro" id="IPR032678">
    <property type="entry name" value="tRNA-synt_1_cat_dom"/>
</dbReference>
<dbReference type="AlphaFoldDB" id="A0A1F8G619"/>
<keyword evidence="6 13" id="KW-0436">Ligase</keyword>
<dbReference type="SUPFAM" id="SSF47323">
    <property type="entry name" value="Anticodon-binding domain of a subclass of class I aminoacyl-tRNA synthetases"/>
    <property type="match status" value="1"/>
</dbReference>
<dbReference type="InterPro" id="IPR014729">
    <property type="entry name" value="Rossmann-like_a/b/a_fold"/>
</dbReference>
<evidence type="ECO:0000256" key="2">
    <source>
        <dbReference type="ARBA" id="ARBA00004496"/>
    </source>
</evidence>
<dbReference type="EC" id="6.1.1.16" evidence="13"/>
<dbReference type="Gene3D" id="3.40.50.620">
    <property type="entry name" value="HUPs"/>
    <property type="match status" value="1"/>
</dbReference>
<dbReference type="GO" id="GO:0006423">
    <property type="term" value="P:cysteinyl-tRNA aminoacylation"/>
    <property type="evidence" value="ECO:0007669"/>
    <property type="project" value="UniProtKB-UniRule"/>
</dbReference>
<evidence type="ECO:0000256" key="3">
    <source>
        <dbReference type="ARBA" id="ARBA00005594"/>
    </source>
</evidence>
<comment type="catalytic activity">
    <reaction evidence="13">
        <text>tRNA(Cys) + L-cysteine + ATP = L-cysteinyl-tRNA(Cys) + AMP + diphosphate</text>
        <dbReference type="Rhea" id="RHEA:17773"/>
        <dbReference type="Rhea" id="RHEA-COMP:9661"/>
        <dbReference type="Rhea" id="RHEA-COMP:9679"/>
        <dbReference type="ChEBI" id="CHEBI:30616"/>
        <dbReference type="ChEBI" id="CHEBI:33019"/>
        <dbReference type="ChEBI" id="CHEBI:35235"/>
        <dbReference type="ChEBI" id="CHEBI:78442"/>
        <dbReference type="ChEBI" id="CHEBI:78517"/>
        <dbReference type="ChEBI" id="CHEBI:456215"/>
        <dbReference type="EC" id="6.1.1.16"/>
    </reaction>
</comment>
<evidence type="ECO:0000256" key="9">
    <source>
        <dbReference type="ARBA" id="ARBA00022833"/>
    </source>
</evidence>
<accession>A0A1F8G619</accession>
<comment type="similarity">
    <text evidence="3 13">Belongs to the class-I aminoacyl-tRNA synthetase family.</text>
</comment>
<dbReference type="Pfam" id="PF01406">
    <property type="entry name" value="tRNA-synt_1e"/>
    <property type="match status" value="2"/>
</dbReference>
<dbReference type="InterPro" id="IPR015803">
    <property type="entry name" value="Cys-tRNA-ligase"/>
</dbReference>
<keyword evidence="10 13" id="KW-0067">ATP-binding</keyword>
<feature type="short sequence motif" description="'KMSKS' region" evidence="13">
    <location>
        <begin position="298"/>
        <end position="302"/>
    </location>
</feature>
<dbReference type="PANTHER" id="PTHR10890">
    <property type="entry name" value="CYSTEINYL-TRNA SYNTHETASE"/>
    <property type="match status" value="1"/>
</dbReference>
<dbReference type="InterPro" id="IPR024909">
    <property type="entry name" value="Cys-tRNA/MSH_ligase"/>
</dbReference>
<evidence type="ECO:0000256" key="8">
    <source>
        <dbReference type="ARBA" id="ARBA00022741"/>
    </source>
</evidence>
<evidence type="ECO:0000256" key="1">
    <source>
        <dbReference type="ARBA" id="ARBA00001947"/>
    </source>
</evidence>
<dbReference type="Pfam" id="PF09190">
    <property type="entry name" value="DALR_2"/>
    <property type="match status" value="1"/>
</dbReference>
<evidence type="ECO:0000313" key="15">
    <source>
        <dbReference type="EMBL" id="OGN20500.1"/>
    </source>
</evidence>
<comment type="cofactor">
    <cofactor evidence="1">
        <name>Zn(2+)</name>
        <dbReference type="ChEBI" id="CHEBI:29105"/>
    </cofactor>
</comment>
<dbReference type="PANTHER" id="PTHR10890:SF3">
    <property type="entry name" value="CYSTEINE--TRNA LIGASE, CYTOPLASMIC"/>
    <property type="match status" value="1"/>
</dbReference>
<dbReference type="GO" id="GO:0046872">
    <property type="term" value="F:metal ion binding"/>
    <property type="evidence" value="ECO:0007669"/>
    <property type="project" value="UniProtKB-KW"/>
</dbReference>
<comment type="subcellular location">
    <subcellularLocation>
        <location evidence="2 13">Cytoplasm</location>
    </subcellularLocation>
</comment>
<evidence type="ECO:0000256" key="10">
    <source>
        <dbReference type="ARBA" id="ARBA00022840"/>
    </source>
</evidence>